<evidence type="ECO:0000313" key="3">
    <source>
        <dbReference type="Proteomes" id="UP001548590"/>
    </source>
</evidence>
<sequence length="491" mass="54062">MTAGNSLGIAAFWTRVPRFFLFPLQPSVLWRVIVFAALPAASAFGTSPVAIMVLFGGLSLLAWIFLLRFASRVLNETSLGRLSVADYSPLPDESLAHLPYKIMALFMIPGFLVGLITALLGETLGMAANLAVTFVTPAALMALVISRSLGTGLNPSASWGIIQGIGKPYLLLCVFLLCLTTGQIFLMVKLGELRLVPLFERWALLQAEAQQAFEAQDEEALDRAVADITGFFKTMKPTLAGAIWLISTVAMYFTLIASSMLGYVLYQYHQALGLEVEVLPGQRGKAAATKTPTDIESEQIAAHIAEGRMDKALDVAYEAQRLNPHDPVAQERYNKLLHLAGKDDRLANHAQRLIPMQLGSGNGRAALETWQRCRERVPEFQLEQPAHVLQLAEAARANRDPKRAMDLLNGFDKTFRNHPLVPDAYYLGGCILCEDFHKDELADRYFATLCTRYPQHARVEDALRMRDVIQRVRKASANKPDAAKAEGPAQA</sequence>
<feature type="transmembrane region" description="Helical" evidence="1">
    <location>
        <begin position="98"/>
        <end position="120"/>
    </location>
</feature>
<evidence type="ECO:0000256" key="1">
    <source>
        <dbReference type="SAM" id="Phobius"/>
    </source>
</evidence>
<feature type="transmembrane region" description="Helical" evidence="1">
    <location>
        <begin position="20"/>
        <end position="38"/>
    </location>
</feature>
<feature type="transmembrane region" description="Helical" evidence="1">
    <location>
        <begin position="127"/>
        <end position="149"/>
    </location>
</feature>
<proteinExistence type="predicted"/>
<name>A0ABV2CNX5_9RHOO</name>
<keyword evidence="1" id="KW-0472">Membrane</keyword>
<keyword evidence="3" id="KW-1185">Reference proteome</keyword>
<evidence type="ECO:0000313" key="2">
    <source>
        <dbReference type="EMBL" id="MET1489611.1"/>
    </source>
</evidence>
<evidence type="ECO:0008006" key="4">
    <source>
        <dbReference type="Google" id="ProtNLM"/>
    </source>
</evidence>
<dbReference type="EMBL" id="JBEWLZ010000003">
    <property type="protein sequence ID" value="MET1489611.1"/>
    <property type="molecule type" value="Genomic_DNA"/>
</dbReference>
<dbReference type="RefSeq" id="WP_345925162.1">
    <property type="nucleotide sequence ID" value="NZ_JBDIVF010000002.1"/>
</dbReference>
<keyword evidence="1" id="KW-0812">Transmembrane</keyword>
<dbReference type="Gene3D" id="1.25.40.10">
    <property type="entry name" value="Tetratricopeptide repeat domain"/>
    <property type="match status" value="1"/>
</dbReference>
<feature type="transmembrane region" description="Helical" evidence="1">
    <location>
        <begin position="242"/>
        <end position="266"/>
    </location>
</feature>
<reference evidence="2 3" key="1">
    <citation type="submission" date="2024-07" db="EMBL/GenBank/DDBJ databases">
        <title>Uliginosibacterium paludis KCTC:42655.</title>
        <authorList>
            <person name="Kim M.K."/>
        </authorList>
    </citation>
    <scope>NUCLEOTIDE SEQUENCE [LARGE SCALE GENOMIC DNA]</scope>
    <source>
        <strain evidence="2 3">KCTC 42655</strain>
    </source>
</reference>
<dbReference type="InterPro" id="IPR011990">
    <property type="entry name" value="TPR-like_helical_dom_sf"/>
</dbReference>
<feature type="transmembrane region" description="Helical" evidence="1">
    <location>
        <begin position="50"/>
        <end position="70"/>
    </location>
</feature>
<gene>
    <name evidence="2" type="ORF">ABVT11_07205</name>
</gene>
<protein>
    <recommendedName>
        <fullName evidence="4">Tetratricopeptide repeat protein</fullName>
    </recommendedName>
</protein>
<accession>A0ABV2CNX5</accession>
<dbReference type="Proteomes" id="UP001548590">
    <property type="component" value="Unassembled WGS sequence"/>
</dbReference>
<organism evidence="2 3">
    <name type="scientific">Uliginosibacterium paludis</name>
    <dbReference type="NCBI Taxonomy" id="1615952"/>
    <lineage>
        <taxon>Bacteria</taxon>
        <taxon>Pseudomonadati</taxon>
        <taxon>Pseudomonadota</taxon>
        <taxon>Betaproteobacteria</taxon>
        <taxon>Rhodocyclales</taxon>
        <taxon>Zoogloeaceae</taxon>
        <taxon>Uliginosibacterium</taxon>
    </lineage>
</organism>
<keyword evidence="1" id="KW-1133">Transmembrane helix</keyword>
<comment type="caution">
    <text evidence="2">The sequence shown here is derived from an EMBL/GenBank/DDBJ whole genome shotgun (WGS) entry which is preliminary data.</text>
</comment>